<dbReference type="RefSeq" id="XP_060279868.1">
    <property type="nucleotide sequence ID" value="XM_060428911.1"/>
</dbReference>
<organism evidence="2 3">
    <name type="scientific">Phialemonium atrogriseum</name>
    <dbReference type="NCBI Taxonomy" id="1093897"/>
    <lineage>
        <taxon>Eukaryota</taxon>
        <taxon>Fungi</taxon>
        <taxon>Dikarya</taxon>
        <taxon>Ascomycota</taxon>
        <taxon>Pezizomycotina</taxon>
        <taxon>Sordariomycetes</taxon>
        <taxon>Sordariomycetidae</taxon>
        <taxon>Cephalothecales</taxon>
        <taxon>Cephalothecaceae</taxon>
        <taxon>Phialemonium</taxon>
    </lineage>
</organism>
<dbReference type="Proteomes" id="UP001244011">
    <property type="component" value="Unassembled WGS sequence"/>
</dbReference>
<reference evidence="2" key="1">
    <citation type="submission" date="2023-06" db="EMBL/GenBank/DDBJ databases">
        <title>Genome-scale phylogeny and comparative genomics of the fungal order Sordariales.</title>
        <authorList>
            <consortium name="Lawrence Berkeley National Laboratory"/>
            <person name="Hensen N."/>
            <person name="Bonometti L."/>
            <person name="Westerberg I."/>
            <person name="Brannstrom I.O."/>
            <person name="Guillou S."/>
            <person name="Cros-Aarteil S."/>
            <person name="Calhoun S."/>
            <person name="Haridas S."/>
            <person name="Kuo A."/>
            <person name="Mondo S."/>
            <person name="Pangilinan J."/>
            <person name="Riley R."/>
            <person name="Labutti K."/>
            <person name="Andreopoulos B."/>
            <person name="Lipzen A."/>
            <person name="Chen C."/>
            <person name="Yanf M."/>
            <person name="Daum C."/>
            <person name="Ng V."/>
            <person name="Clum A."/>
            <person name="Steindorff A."/>
            <person name="Ohm R."/>
            <person name="Martin F."/>
            <person name="Silar P."/>
            <person name="Natvig D."/>
            <person name="Lalanne C."/>
            <person name="Gautier V."/>
            <person name="Ament-Velasquez S.L."/>
            <person name="Kruys A."/>
            <person name="Hutchinson M.I."/>
            <person name="Powell A.J."/>
            <person name="Barry K."/>
            <person name="Miller A.N."/>
            <person name="Grigoriev I.V."/>
            <person name="Debuchy R."/>
            <person name="Gladieux P."/>
            <person name="Thoren M.H."/>
            <person name="Johannesson H."/>
        </authorList>
    </citation>
    <scope>NUCLEOTIDE SEQUENCE</scope>
    <source>
        <strain evidence="2">8032-3</strain>
    </source>
</reference>
<dbReference type="GeneID" id="85312098"/>
<feature type="region of interest" description="Disordered" evidence="1">
    <location>
        <begin position="146"/>
        <end position="193"/>
    </location>
</feature>
<keyword evidence="3" id="KW-1185">Reference proteome</keyword>
<proteinExistence type="predicted"/>
<accession>A0AAJ0BSH5</accession>
<protein>
    <submittedName>
        <fullName evidence="2">Uncharacterized protein</fullName>
    </submittedName>
</protein>
<feature type="compositionally biased region" description="Basic residues" evidence="1">
    <location>
        <begin position="146"/>
        <end position="184"/>
    </location>
</feature>
<name>A0AAJ0BSH5_9PEZI</name>
<gene>
    <name evidence="2" type="ORF">QBC33DRAFT_548889</name>
</gene>
<comment type="caution">
    <text evidence="2">The sequence shown here is derived from an EMBL/GenBank/DDBJ whole genome shotgun (WGS) entry which is preliminary data.</text>
</comment>
<dbReference type="EMBL" id="MU839025">
    <property type="protein sequence ID" value="KAK1763655.1"/>
    <property type="molecule type" value="Genomic_DNA"/>
</dbReference>
<sequence>MKLKEKWKDARGMFDTGNRAGSLILCDTVFSLGYRHEDIDFSRMMALEVVGGHRTDTVGVIKLAYCYSKGSETLEGDFHILMKVIKDYDVLIAPPDQPRYPGEVPPVAATIGAKRELTGGGYSIFSFQHLRRSRWFQLTLEVGQRRRQNGRKRYSRRRNGRRKHRRRRTKGRRQRGPRRRRPTRRSTTSSARL</sequence>
<evidence type="ECO:0000313" key="3">
    <source>
        <dbReference type="Proteomes" id="UP001244011"/>
    </source>
</evidence>
<evidence type="ECO:0000256" key="1">
    <source>
        <dbReference type="SAM" id="MobiDB-lite"/>
    </source>
</evidence>
<evidence type="ECO:0000313" key="2">
    <source>
        <dbReference type="EMBL" id="KAK1763655.1"/>
    </source>
</evidence>
<dbReference type="AlphaFoldDB" id="A0AAJ0BSH5"/>